<dbReference type="Proteomes" id="UP000665561">
    <property type="component" value="Unassembled WGS sequence"/>
</dbReference>
<dbReference type="InterPro" id="IPR036514">
    <property type="entry name" value="SGNH_hydro_sf"/>
</dbReference>
<dbReference type="InterPro" id="IPR013830">
    <property type="entry name" value="SGNH_hydro"/>
</dbReference>
<dbReference type="SUPFAM" id="SSF52266">
    <property type="entry name" value="SGNH hydrolase"/>
    <property type="match status" value="1"/>
</dbReference>
<evidence type="ECO:0000259" key="1">
    <source>
        <dbReference type="Pfam" id="PF13472"/>
    </source>
</evidence>
<gene>
    <name evidence="2" type="ORF">GT019_11635</name>
</gene>
<comment type="caution">
    <text evidence="2">The sequence shown here is derived from an EMBL/GenBank/DDBJ whole genome shotgun (WGS) entry which is preliminary data.</text>
</comment>
<keyword evidence="3" id="KW-1185">Reference proteome</keyword>
<reference evidence="2 3" key="1">
    <citation type="submission" date="2020-01" db="EMBL/GenBank/DDBJ databases">
        <title>Paenibacillus soybeanensis sp. nov. isolated from the nodules of soybean (Glycine max(L.) Merr).</title>
        <authorList>
            <person name="Wang H."/>
        </authorList>
    </citation>
    <scope>NUCLEOTIDE SEQUENCE [LARGE SCALE GENOMIC DNA]</scope>
    <source>
        <strain evidence="2 3">T1</strain>
    </source>
</reference>
<protein>
    <recommendedName>
        <fullName evidence="1">SGNH hydrolase-type esterase domain-containing protein</fullName>
    </recommendedName>
</protein>
<feature type="domain" description="SGNH hydrolase-type esterase" evidence="1">
    <location>
        <begin position="29"/>
        <end position="202"/>
    </location>
</feature>
<dbReference type="RefSeq" id="WP_161743322.1">
    <property type="nucleotide sequence ID" value="NZ_JAAAMV010000007.1"/>
</dbReference>
<dbReference type="PANTHER" id="PTHR34407">
    <property type="entry name" value="EXPRESSED PROTEIN"/>
    <property type="match status" value="1"/>
</dbReference>
<dbReference type="Gene3D" id="3.40.50.1110">
    <property type="entry name" value="SGNH hydrolase"/>
    <property type="match status" value="1"/>
</dbReference>
<name>A0ABW9XQ61_9BACL</name>
<dbReference type="Pfam" id="PF13472">
    <property type="entry name" value="Lipase_GDSL_2"/>
    <property type="match status" value="1"/>
</dbReference>
<evidence type="ECO:0000313" key="2">
    <source>
        <dbReference type="EMBL" id="NBD24524.1"/>
    </source>
</evidence>
<accession>A0ABW9XQ61</accession>
<sequence length="379" mass="41490">MIAHYRLRAGLDDAAEKLGSGSGKFTVAFIGGSVTEGAGASHADRTSYRALTERYLMRRYTDVAFTFVNAAIGGTDSVYGAYRFREHVLKQGPVDLLLVEFAVNDAGDRTASLRAMEGIVRQAKRSNPRIAICFLYSPNTAGLRLFQEKGKVQPAIEHHEEVAAYYGLPSVSIARSIYEGITAGELKWEDFSGDEVHPNDAGFGLYAGFVEAFLQETLGHRTVGGFDSVEAAVLPPPLDPSCYEAAKLLAPGSAERAPGWRHERPWIFEQICYWKLPDEALIGDAAGASFRLNFSGSAVGFVVLAGMDLGDVEYAIDGSPYERMPLFDARCTQFYRPKTVLLAEDLMPGRHAVDIRIAADTPEFSTGRCVRMLYFMVNA</sequence>
<dbReference type="EMBL" id="JAAAMV010000007">
    <property type="protein sequence ID" value="NBD24524.1"/>
    <property type="molecule type" value="Genomic_DNA"/>
</dbReference>
<proteinExistence type="predicted"/>
<dbReference type="PANTHER" id="PTHR34407:SF1">
    <property type="entry name" value="SGNH HYDROLASE-TYPE ESTERASE DOMAIN-CONTAINING PROTEIN"/>
    <property type="match status" value="1"/>
</dbReference>
<dbReference type="CDD" id="cd00229">
    <property type="entry name" value="SGNH_hydrolase"/>
    <property type="match status" value="1"/>
</dbReference>
<evidence type="ECO:0000313" key="3">
    <source>
        <dbReference type="Proteomes" id="UP000665561"/>
    </source>
</evidence>
<organism evidence="2 3">
    <name type="scientific">Paenibacillus glycinis</name>
    <dbReference type="NCBI Taxonomy" id="2697035"/>
    <lineage>
        <taxon>Bacteria</taxon>
        <taxon>Bacillati</taxon>
        <taxon>Bacillota</taxon>
        <taxon>Bacilli</taxon>
        <taxon>Bacillales</taxon>
        <taxon>Paenibacillaceae</taxon>
        <taxon>Paenibacillus</taxon>
    </lineage>
</organism>